<comment type="subunit">
    <text evidence="6 7">Interacts with MinD and FtsZ.</text>
</comment>
<feature type="domain" description="Septum formation inhibitor MinC C-terminal" evidence="8">
    <location>
        <begin position="117"/>
        <end position="192"/>
    </location>
</feature>
<evidence type="ECO:0000256" key="7">
    <source>
        <dbReference type="HAMAP-Rule" id="MF_00267"/>
    </source>
</evidence>
<dbReference type="InterPro" id="IPR007874">
    <property type="entry name" value="MinC_N"/>
</dbReference>
<dbReference type="AlphaFoldDB" id="H5SHM2"/>
<evidence type="ECO:0000313" key="10">
    <source>
        <dbReference type="EMBL" id="BAL55658.1"/>
    </source>
</evidence>
<dbReference type="GO" id="GO:1901891">
    <property type="term" value="P:regulation of cell septum assembly"/>
    <property type="evidence" value="ECO:0007669"/>
    <property type="project" value="InterPro"/>
</dbReference>
<proteinExistence type="inferred from homology"/>
<reference evidence="10" key="2">
    <citation type="journal article" date="2012" name="PLoS ONE">
        <title>A Deeply Branching Thermophilic Bacterium with an Ancient Acetyl-CoA Pathway Dominates a Subsurface Ecosystem.</title>
        <authorList>
            <person name="Takami H."/>
            <person name="Noguchi H."/>
            <person name="Takaki Y."/>
            <person name="Uchiyama I."/>
            <person name="Toyoda A."/>
            <person name="Nishi S."/>
            <person name="Chee G.-J."/>
            <person name="Arai W."/>
            <person name="Nunoura T."/>
            <person name="Itoh T."/>
            <person name="Hattori M."/>
            <person name="Takai K."/>
        </authorList>
    </citation>
    <scope>NUCLEOTIDE SEQUENCE</scope>
</reference>
<evidence type="ECO:0000256" key="3">
    <source>
        <dbReference type="ARBA" id="ARBA00023210"/>
    </source>
</evidence>
<dbReference type="PANTHER" id="PTHR34108:SF1">
    <property type="entry name" value="SEPTUM SITE-DETERMINING PROTEIN MINC"/>
    <property type="match status" value="1"/>
</dbReference>
<evidence type="ECO:0000259" key="9">
    <source>
        <dbReference type="Pfam" id="PF05209"/>
    </source>
</evidence>
<dbReference type="Pfam" id="PF05209">
    <property type="entry name" value="MinC_N"/>
    <property type="match status" value="1"/>
</dbReference>
<protein>
    <recommendedName>
        <fullName evidence="7">Probable septum site-determining protein MinC</fullName>
    </recommendedName>
</protein>
<name>H5SHM2_9CHLR</name>
<dbReference type="HAMAP" id="MF_00267">
    <property type="entry name" value="MinC"/>
    <property type="match status" value="1"/>
</dbReference>
<dbReference type="GO" id="GO:0000917">
    <property type="term" value="P:division septum assembly"/>
    <property type="evidence" value="ECO:0007669"/>
    <property type="project" value="UniProtKB-KW"/>
</dbReference>
<dbReference type="EMBL" id="AP011725">
    <property type="protein sequence ID" value="BAL55658.1"/>
    <property type="molecule type" value="Genomic_DNA"/>
</dbReference>
<dbReference type="GO" id="GO:0000902">
    <property type="term" value="P:cell morphogenesis"/>
    <property type="evidence" value="ECO:0007669"/>
    <property type="project" value="InterPro"/>
</dbReference>
<dbReference type="GO" id="GO:0051302">
    <property type="term" value="P:regulation of cell division"/>
    <property type="evidence" value="ECO:0007669"/>
    <property type="project" value="InterPro"/>
</dbReference>
<keyword evidence="4 7" id="KW-0131">Cell cycle</keyword>
<organism evidence="10">
    <name type="scientific">uncultured Chloroflexota bacterium</name>
    <dbReference type="NCBI Taxonomy" id="166587"/>
    <lineage>
        <taxon>Bacteria</taxon>
        <taxon>Bacillati</taxon>
        <taxon>Chloroflexota</taxon>
        <taxon>environmental samples</taxon>
    </lineage>
</organism>
<dbReference type="Pfam" id="PF03775">
    <property type="entry name" value="MinC_C"/>
    <property type="match status" value="1"/>
</dbReference>
<dbReference type="InterPro" id="IPR013033">
    <property type="entry name" value="MinC"/>
</dbReference>
<sequence>MSYTIELKGLRDGLLASLPIHIPWEETLSLFRAHLDRQPEFFKGARLAVNVGAHTLKVNDLVTLRNELSERGITLWAVISDSPTTVKNAQLLGLATRIGKPRPPTAPTVPSSAALWLERTLRSGVRIEHAGPVTIVGDVNPGAEIVTSSSLVVWGRLRGRVFVGHPDNQQAFICALRFQTDQATLAGITLTVPTTDCPLKVSLQDGTPRWEQWELK</sequence>
<evidence type="ECO:0000256" key="5">
    <source>
        <dbReference type="ARBA" id="ARBA00025606"/>
    </source>
</evidence>
<evidence type="ECO:0000259" key="8">
    <source>
        <dbReference type="Pfam" id="PF03775"/>
    </source>
</evidence>
<evidence type="ECO:0000256" key="2">
    <source>
        <dbReference type="ARBA" id="ARBA00022618"/>
    </source>
</evidence>
<dbReference type="SUPFAM" id="SSF63848">
    <property type="entry name" value="Cell-division inhibitor MinC, C-terminal domain"/>
    <property type="match status" value="1"/>
</dbReference>
<comment type="function">
    <text evidence="5 7">Cell division inhibitor that blocks the formation of polar Z ring septums. Rapidly oscillates between the poles of the cell to destabilize FtsZ filaments that have formed before they mature into polar Z rings. Prevents FtsZ polymerization.</text>
</comment>
<dbReference type="Gene3D" id="2.160.20.70">
    <property type="match status" value="1"/>
</dbReference>
<accession>H5SHM2</accession>
<evidence type="ECO:0000256" key="6">
    <source>
        <dbReference type="ARBA" id="ARBA00046874"/>
    </source>
</evidence>
<dbReference type="InterPro" id="IPR036145">
    <property type="entry name" value="MinC_C_sf"/>
</dbReference>
<keyword evidence="3 7" id="KW-0717">Septation</keyword>
<evidence type="ECO:0000256" key="1">
    <source>
        <dbReference type="ARBA" id="ARBA00006291"/>
    </source>
</evidence>
<feature type="domain" description="Septum formation inhibitor MinC N-terminal" evidence="9">
    <location>
        <begin position="5"/>
        <end position="74"/>
    </location>
</feature>
<reference evidence="10" key="1">
    <citation type="journal article" date="2005" name="Environ. Microbiol.">
        <title>Genetic and functional properties of uncultivated thermophilic crenarchaeotes from a subsurface gold mine as revealed by analysis of genome fragments.</title>
        <authorList>
            <person name="Nunoura T."/>
            <person name="Hirayama H."/>
            <person name="Takami H."/>
            <person name="Oida H."/>
            <person name="Nishi S."/>
            <person name="Shimamura S."/>
            <person name="Suzuki Y."/>
            <person name="Inagaki F."/>
            <person name="Takai K."/>
            <person name="Nealson K.H."/>
            <person name="Horikoshi K."/>
        </authorList>
    </citation>
    <scope>NUCLEOTIDE SEQUENCE</scope>
</reference>
<dbReference type="InterPro" id="IPR005526">
    <property type="entry name" value="Septum_form_inhib_MinC_C"/>
</dbReference>
<dbReference type="InterPro" id="IPR016098">
    <property type="entry name" value="CAP/MinC_C"/>
</dbReference>
<comment type="similarity">
    <text evidence="1 7">Belongs to the MinC family.</text>
</comment>
<dbReference type="PANTHER" id="PTHR34108">
    <property type="entry name" value="SEPTUM SITE-DETERMINING PROTEIN MINC"/>
    <property type="match status" value="1"/>
</dbReference>
<gene>
    <name evidence="7" type="primary">minC</name>
    <name evidence="10" type="ORF">HGMM_F30B08C10</name>
</gene>
<evidence type="ECO:0000256" key="4">
    <source>
        <dbReference type="ARBA" id="ARBA00023306"/>
    </source>
</evidence>
<keyword evidence="2 7" id="KW-0132">Cell division</keyword>